<dbReference type="GO" id="GO:1990456">
    <property type="term" value="P:mitochondrion-endoplasmic reticulum membrane tethering"/>
    <property type="evidence" value="ECO:0007669"/>
    <property type="project" value="TreeGrafter"/>
</dbReference>
<keyword evidence="8 10" id="KW-0496">Mitochondrion</keyword>
<dbReference type="GO" id="GO:0007005">
    <property type="term" value="P:mitochondrion organization"/>
    <property type="evidence" value="ECO:0007669"/>
    <property type="project" value="InterPro"/>
</dbReference>
<dbReference type="InterPro" id="IPR031468">
    <property type="entry name" value="SMP_LBD"/>
</dbReference>
<name>A0A060SYR5_BLAAD</name>
<dbReference type="InterPro" id="IPR027536">
    <property type="entry name" value="MDM34"/>
</dbReference>
<dbReference type="PhylomeDB" id="A0A060SYR5"/>
<keyword evidence="4 10" id="KW-0812">Transmembrane</keyword>
<dbReference type="PANTHER" id="PTHR28185:SF1">
    <property type="entry name" value="MITOCHONDRIAL DISTRIBUTION AND MORPHOLOGY PROTEIN 34"/>
    <property type="match status" value="1"/>
</dbReference>
<evidence type="ECO:0000256" key="9">
    <source>
        <dbReference type="ARBA" id="ARBA00023136"/>
    </source>
</evidence>
<accession>A0A060SYR5</accession>
<keyword evidence="6" id="KW-0445">Lipid transport</keyword>
<feature type="compositionally biased region" description="Basic and acidic residues" evidence="11">
    <location>
        <begin position="310"/>
        <end position="327"/>
    </location>
</feature>
<evidence type="ECO:0000256" key="4">
    <source>
        <dbReference type="ARBA" id="ARBA00022692"/>
    </source>
</evidence>
<dbReference type="EMBL" id="HG937693">
    <property type="protein sequence ID" value="CDP34030.1"/>
    <property type="molecule type" value="Genomic_DNA"/>
</dbReference>
<comment type="subcellular location">
    <subcellularLocation>
        <location evidence="1">Membrane</location>
    </subcellularLocation>
    <subcellularLocation>
        <location evidence="10">Mitochondrion outer membrane</location>
        <topology evidence="10">Multi-pass membrane protein</topology>
    </subcellularLocation>
    <text evidence="10">The ERMES/MDM complex localizes to a few discrete foci (around 10 per single cell), that represent mitochondria-endoplasmic reticulum junctions. These foci are often found next to mtDNA nucleoids.</text>
</comment>
<proteinExistence type="inferred from homology"/>
<dbReference type="CDD" id="cd21673">
    <property type="entry name" value="SMP_Mdm34"/>
    <property type="match status" value="1"/>
</dbReference>
<dbReference type="PROSITE" id="PS51847">
    <property type="entry name" value="SMP"/>
    <property type="match status" value="1"/>
</dbReference>
<dbReference type="GO" id="GO:0015914">
    <property type="term" value="P:phospholipid transport"/>
    <property type="evidence" value="ECO:0007669"/>
    <property type="project" value="TreeGrafter"/>
</dbReference>
<keyword evidence="2" id="KW-0813">Transport</keyword>
<comment type="function">
    <text evidence="10">Component of the ERMES/MDM complex, which serves as a molecular tether to connect the endoplasmic reticulum (ER) and mitochondria. Components of this complex are involved in the control of mitochondrial shape and protein biogenesis, and function in nonvesicular lipid trafficking between the ER and mitochondria. MDM34 is required for the interaction of the ER-resident membrane protein MMM1 and the outer mitochondrial membrane-resident beta-barrel protein MDM10.</text>
</comment>
<evidence type="ECO:0000256" key="6">
    <source>
        <dbReference type="ARBA" id="ARBA00023055"/>
    </source>
</evidence>
<protein>
    <recommendedName>
        <fullName evidence="10">Mitochondrial distribution and morphology protein 34</fullName>
    </recommendedName>
</protein>
<evidence type="ECO:0000313" key="13">
    <source>
        <dbReference type="EMBL" id="CDP34030.1"/>
    </source>
</evidence>
<keyword evidence="9 10" id="KW-0472">Membrane</keyword>
<evidence type="ECO:0000256" key="2">
    <source>
        <dbReference type="ARBA" id="ARBA00022448"/>
    </source>
</evidence>
<gene>
    <name evidence="10" type="primary">MDM34</name>
    <name evidence="13" type="ORF">GNLVRS02_ARAD1C03102g</name>
</gene>
<dbReference type="GO" id="GO:0032865">
    <property type="term" value="C:ERMES complex"/>
    <property type="evidence" value="ECO:0007669"/>
    <property type="project" value="UniProtKB-UniRule"/>
</dbReference>
<evidence type="ECO:0000256" key="8">
    <source>
        <dbReference type="ARBA" id="ARBA00023128"/>
    </source>
</evidence>
<feature type="compositionally biased region" description="Polar residues" evidence="11">
    <location>
        <begin position="328"/>
        <end position="340"/>
    </location>
</feature>
<comment type="similarity">
    <text evidence="10">Belongs to the MDM34 family.</text>
</comment>
<evidence type="ECO:0000256" key="7">
    <source>
        <dbReference type="ARBA" id="ARBA00023121"/>
    </source>
</evidence>
<comment type="domain">
    <text evidence="10">Lacks alpha-helical transmembrane segments, suggesting that it resides in the membrane via beta-sheet conformations similar to those predicted for other outer membrane proteins and porin.</text>
</comment>
<dbReference type="GO" id="GO:0008289">
    <property type="term" value="F:lipid binding"/>
    <property type="evidence" value="ECO:0007669"/>
    <property type="project" value="UniProtKB-KW"/>
</dbReference>
<reference evidence="13" key="2">
    <citation type="submission" date="2014-06" db="EMBL/GenBank/DDBJ databases">
        <title>The complete genome of Blastobotrys (Arxula) adeninivorans LS3 - a yeast of biotechnological interest.</title>
        <authorList>
            <person name="Kunze G."/>
            <person name="Gaillardin C."/>
            <person name="Czernicka M."/>
            <person name="Durrens P."/>
            <person name="Martin T."/>
            <person name="Boer E."/>
            <person name="Gabaldon T."/>
            <person name="Cruz J."/>
            <person name="Talla E."/>
            <person name="Marck C."/>
            <person name="Goffeau A."/>
            <person name="Barbe V."/>
            <person name="Baret P."/>
            <person name="Baronian K."/>
            <person name="Beier S."/>
            <person name="Bleykasten C."/>
            <person name="Bode R."/>
            <person name="Casaregola S."/>
            <person name="Despons L."/>
            <person name="Fairhead C."/>
            <person name="Giersberg M."/>
            <person name="Gierski P."/>
            <person name="Hahnel U."/>
            <person name="Hartmann A."/>
            <person name="Jankowska D."/>
            <person name="Jubin C."/>
            <person name="Jung P."/>
            <person name="Lafontaine I."/>
            <person name="Leh-Louis V."/>
            <person name="Lemaire M."/>
            <person name="Marcet-Houben M."/>
            <person name="Mascher M."/>
            <person name="Morel G."/>
            <person name="Richard G.-F."/>
            <person name="Riechen J."/>
            <person name="Sacerdot C."/>
            <person name="Sarkar A."/>
            <person name="Savel G."/>
            <person name="Schacherer J."/>
            <person name="Sherman D."/>
            <person name="Straub M.-L."/>
            <person name="Stein N."/>
            <person name="Thierry A."/>
            <person name="Trautwein-Schult A."/>
            <person name="Westhof E."/>
            <person name="Worch S."/>
            <person name="Dujon B."/>
            <person name="Souciet J.-L."/>
            <person name="Wincker P."/>
            <person name="Scholz U."/>
            <person name="Neuveglise N."/>
        </authorList>
    </citation>
    <scope>NUCLEOTIDE SEQUENCE</scope>
    <source>
        <strain evidence="13">LS3</strain>
    </source>
</reference>
<sequence length="436" mass="48570">MSFAFNWNFFNQDELCEKAKEVMAETMNQGEIPPAIVDKLSVESLDFGTIPPRLEILEIGDLGIDRFRGIFRLEYEGDASLTLRTTVEANPLAQALDIMPGTTSGPSGLARPFGFPQMLSPTRKSLKLPLRIHLEQIRLSAIIILVYSEARGLTLVFRNDPVQSVKVSSTFDFVPSVADFLRQEIEERLRESFREDIPEVLYQLTQPKDDRVDETVPFFYHPAHPTALVASPDPEDPSLTAFAYSDISGATQRMAPLSDNAYTLSLGVEPFRDTISRATLDAYERDHHISQKRAQSHRPEAVHPKRRVVKLSDLKKKMEMETKKEESPASTANSPYGSTNSSLSSSVSLVDSSQSDSRSDSVGYSHTSAPLGRLRDASYSLSSPGIEPTKEIKDEFKARMAQAHKDRPPGRLGNARPQRISLARLPGDLPPYQSSY</sequence>
<organism evidence="13">
    <name type="scientific">Blastobotrys adeninivorans</name>
    <name type="common">Yeast</name>
    <name type="synonym">Arxula adeninivorans</name>
    <dbReference type="NCBI Taxonomy" id="409370"/>
    <lineage>
        <taxon>Eukaryota</taxon>
        <taxon>Fungi</taxon>
        <taxon>Dikarya</taxon>
        <taxon>Ascomycota</taxon>
        <taxon>Saccharomycotina</taxon>
        <taxon>Dipodascomycetes</taxon>
        <taxon>Dipodascales</taxon>
        <taxon>Trichomonascaceae</taxon>
        <taxon>Blastobotrys</taxon>
    </lineage>
</organism>
<dbReference type="AlphaFoldDB" id="A0A060SYR5"/>
<dbReference type="HAMAP" id="MF_03105">
    <property type="entry name" value="Mdm34"/>
    <property type="match status" value="1"/>
</dbReference>
<dbReference type="Pfam" id="PF26545">
    <property type="entry name" value="Mdm34_N"/>
    <property type="match status" value="1"/>
</dbReference>
<evidence type="ECO:0000256" key="11">
    <source>
        <dbReference type="SAM" id="MobiDB-lite"/>
    </source>
</evidence>
<feature type="domain" description="SMP-LTD" evidence="12">
    <location>
        <begin position="1"/>
        <end position="215"/>
    </location>
</feature>
<dbReference type="PANTHER" id="PTHR28185">
    <property type="entry name" value="MITOCHONDRIAL DISTRIBUTION AND MORPHOLOGY PROTEIN 34"/>
    <property type="match status" value="1"/>
</dbReference>
<feature type="compositionally biased region" description="Basic and acidic residues" evidence="11">
    <location>
        <begin position="388"/>
        <end position="409"/>
    </location>
</feature>
<feature type="region of interest" description="Disordered" evidence="11">
    <location>
        <begin position="288"/>
        <end position="436"/>
    </location>
</feature>
<dbReference type="InterPro" id="IPR058825">
    <property type="entry name" value="MDM34_N"/>
</dbReference>
<evidence type="ECO:0000256" key="10">
    <source>
        <dbReference type="HAMAP-Rule" id="MF_03105"/>
    </source>
</evidence>
<keyword evidence="5 10" id="KW-1000">Mitochondrion outer membrane</keyword>
<comment type="subunit">
    <text evidence="10">Component of the ER-mitochondria encounter structure (ERMES) or MDM complex, composed of MMM1, MDM10, MDM12 and MDM34.</text>
</comment>
<evidence type="ECO:0000256" key="1">
    <source>
        <dbReference type="ARBA" id="ARBA00004370"/>
    </source>
</evidence>
<keyword evidence="3 10" id="KW-1134">Transmembrane beta strand</keyword>
<keyword evidence="7" id="KW-0446">Lipid-binding</keyword>
<feature type="compositionally biased region" description="Low complexity" evidence="11">
    <location>
        <begin position="341"/>
        <end position="362"/>
    </location>
</feature>
<evidence type="ECO:0000256" key="3">
    <source>
        <dbReference type="ARBA" id="ARBA00022452"/>
    </source>
</evidence>
<reference evidence="13" key="1">
    <citation type="submission" date="2014-02" db="EMBL/GenBank/DDBJ databases">
        <authorList>
            <person name="Genoscope - CEA"/>
        </authorList>
    </citation>
    <scope>NUCLEOTIDE SEQUENCE</scope>
    <source>
        <strain evidence="13">LS3</strain>
    </source>
</reference>
<evidence type="ECO:0000259" key="12">
    <source>
        <dbReference type="PROSITE" id="PS51847"/>
    </source>
</evidence>
<evidence type="ECO:0000256" key="5">
    <source>
        <dbReference type="ARBA" id="ARBA00022787"/>
    </source>
</evidence>